<feature type="transmembrane region" description="Helical" evidence="1">
    <location>
        <begin position="229"/>
        <end position="252"/>
    </location>
</feature>
<dbReference type="EMBL" id="BFAD01000005">
    <property type="protein sequence ID" value="GBE83770.1"/>
    <property type="molecule type" value="Genomic_DNA"/>
</dbReference>
<keyword evidence="1" id="KW-0472">Membrane</keyword>
<evidence type="ECO:0000313" key="3">
    <source>
        <dbReference type="EMBL" id="GBE83770.1"/>
    </source>
</evidence>
<dbReference type="AlphaFoldDB" id="A0A401GNL8"/>
<protein>
    <recommendedName>
        <fullName evidence="2">DUF6533 domain-containing protein</fullName>
    </recommendedName>
</protein>
<keyword evidence="1" id="KW-1133">Transmembrane helix</keyword>
<accession>A0A401GNL8</accession>
<dbReference type="OrthoDB" id="2744882at2759"/>
<feature type="transmembrane region" description="Helical" evidence="1">
    <location>
        <begin position="186"/>
        <end position="208"/>
    </location>
</feature>
<feature type="domain" description="DUF6533" evidence="2">
    <location>
        <begin position="26"/>
        <end position="70"/>
    </location>
</feature>
<dbReference type="InParanoid" id="A0A401GNL8"/>
<dbReference type="Proteomes" id="UP000287166">
    <property type="component" value="Unassembled WGS sequence"/>
</dbReference>
<evidence type="ECO:0000259" key="2">
    <source>
        <dbReference type="Pfam" id="PF20151"/>
    </source>
</evidence>
<gene>
    <name evidence="3" type="ORF">SCP_0508260</name>
</gene>
<keyword evidence="1" id="KW-0812">Transmembrane</keyword>
<name>A0A401GNL8_9APHY</name>
<sequence length="337" mass="37257">MSTTEIQAELQVLYSTLRGLQVAGLSSVAALTWLTFDILMTFGQEVDYIWKAKWTYPKCLYITARYYGLVNLIILTAVSVNTNLSVEVRLSTHIVMTCKGWIWFDGYGSTVIIMTVVTQIFLLRVNALYGGNKILLAFLIVCWLAEFIVTCVNTAMTLRPVEIIPKPLGLPFLGCLSKEISARSSLASWVTCLTVACVYYVLTIYKLAQTVIFKDWFDVRHIFGKKSPYPIMTAFLRDGSVFFGMIFLAVLLNTVTTVVGGTILAISAPWLRATYSIAGSRLILNLRSLSSSMNTSLDMQSFSGPSPKRTYANALPLEFRIQTHEAASAGTAGLSPV</sequence>
<evidence type="ECO:0000256" key="1">
    <source>
        <dbReference type="SAM" id="Phobius"/>
    </source>
</evidence>
<dbReference type="RefSeq" id="XP_027614683.1">
    <property type="nucleotide sequence ID" value="XM_027758882.1"/>
</dbReference>
<feature type="transmembrane region" description="Helical" evidence="1">
    <location>
        <begin position="59"/>
        <end position="80"/>
    </location>
</feature>
<dbReference type="GeneID" id="38780687"/>
<reference evidence="3 4" key="1">
    <citation type="journal article" date="2018" name="Sci. Rep.">
        <title>Genome sequence of the cauliflower mushroom Sparassis crispa (Hanabiratake) and its association with beneficial usage.</title>
        <authorList>
            <person name="Kiyama R."/>
            <person name="Furutani Y."/>
            <person name="Kawaguchi K."/>
            <person name="Nakanishi T."/>
        </authorList>
    </citation>
    <scope>NUCLEOTIDE SEQUENCE [LARGE SCALE GENOMIC DNA]</scope>
</reference>
<evidence type="ECO:0000313" key="4">
    <source>
        <dbReference type="Proteomes" id="UP000287166"/>
    </source>
</evidence>
<comment type="caution">
    <text evidence="3">The sequence shown here is derived from an EMBL/GenBank/DDBJ whole genome shotgun (WGS) entry which is preliminary data.</text>
</comment>
<feature type="transmembrane region" description="Helical" evidence="1">
    <location>
        <begin position="100"/>
        <end position="122"/>
    </location>
</feature>
<feature type="transmembrane region" description="Helical" evidence="1">
    <location>
        <begin position="134"/>
        <end position="156"/>
    </location>
</feature>
<dbReference type="InterPro" id="IPR045340">
    <property type="entry name" value="DUF6533"/>
</dbReference>
<dbReference type="Pfam" id="PF20151">
    <property type="entry name" value="DUF6533"/>
    <property type="match status" value="1"/>
</dbReference>
<organism evidence="3 4">
    <name type="scientific">Sparassis crispa</name>
    <dbReference type="NCBI Taxonomy" id="139825"/>
    <lineage>
        <taxon>Eukaryota</taxon>
        <taxon>Fungi</taxon>
        <taxon>Dikarya</taxon>
        <taxon>Basidiomycota</taxon>
        <taxon>Agaricomycotina</taxon>
        <taxon>Agaricomycetes</taxon>
        <taxon>Polyporales</taxon>
        <taxon>Sparassidaceae</taxon>
        <taxon>Sparassis</taxon>
    </lineage>
</organism>
<proteinExistence type="predicted"/>
<feature type="transmembrane region" description="Helical" evidence="1">
    <location>
        <begin position="20"/>
        <end position="39"/>
    </location>
</feature>
<keyword evidence="4" id="KW-1185">Reference proteome</keyword>